<dbReference type="AlphaFoldDB" id="A0A221VZY4"/>
<evidence type="ECO:0000313" key="1">
    <source>
        <dbReference type="EMBL" id="ASO19080.1"/>
    </source>
</evidence>
<accession>A0A221VZY4</accession>
<dbReference type="Pfam" id="PF19124">
    <property type="entry name" value="DUF5808"/>
    <property type="match status" value="1"/>
</dbReference>
<gene>
    <name evidence="1" type="ORF">AHOG_07160</name>
</gene>
<sequence>MTAHTLLTSLHVLLITGVFWSMPALARPTLPFGIRVPSARSTDPALLAVRRRFQRRVLLAGGLAMLVLLLAIPAGATVPGWALAALGIADLVLYLLASRGVRGIKRGAGWYEGLRQAVTTDTTLRTDPVPFPLRWLIPALLLVAGTAALGVWRYPALPPTLLEMGTLGADPAHRTPTSTWSAFLPVLTQAGATLVTASLTLLILRARPELDAERPADSARRFRVYLSGVSRLLLFTVTCLNLALLVAACVVWELLSPGAPAIVLIAASVILAVGAWVLFMIRVGELGGRLPGSASGEADPDASADSGLVQRDDDRHWFLGGMVYVNRRDPALLVHRRVGVYWTLNLGHPGAWTILALIVVVAGTLGWLSAAGVITLPVRG</sequence>
<reference evidence="1 2" key="1">
    <citation type="submission" date="2017-07" db="EMBL/GenBank/DDBJ databases">
        <title>Complete genome sequence of Actinoalloteichus hoggarensis DSM 45943, type strain of Actinoalloteichus hoggarensis.</title>
        <authorList>
            <person name="Ruckert C."/>
            <person name="Nouioui I."/>
            <person name="Willmese J."/>
            <person name="van Wezel G."/>
            <person name="Klenk H.-P."/>
            <person name="Kalinowski J."/>
            <person name="Zotchev S.B."/>
        </authorList>
    </citation>
    <scope>NUCLEOTIDE SEQUENCE [LARGE SCALE GENOMIC DNA]</scope>
    <source>
        <strain evidence="1 2">DSM 45943</strain>
    </source>
</reference>
<organism evidence="1 2">
    <name type="scientific">Actinoalloteichus hoggarensis</name>
    <dbReference type="NCBI Taxonomy" id="1470176"/>
    <lineage>
        <taxon>Bacteria</taxon>
        <taxon>Bacillati</taxon>
        <taxon>Actinomycetota</taxon>
        <taxon>Actinomycetes</taxon>
        <taxon>Pseudonocardiales</taxon>
        <taxon>Pseudonocardiaceae</taxon>
        <taxon>Actinoalloteichus</taxon>
    </lineage>
</organism>
<name>A0A221VZY4_9PSEU</name>
<dbReference type="KEGG" id="ahg:AHOG_07160"/>
<dbReference type="RefSeq" id="WP_093940651.1">
    <property type="nucleotide sequence ID" value="NZ_CP022521.1"/>
</dbReference>
<dbReference type="EMBL" id="CP022521">
    <property type="protein sequence ID" value="ASO19080.1"/>
    <property type="molecule type" value="Genomic_DNA"/>
</dbReference>
<dbReference type="InterPro" id="IPR043831">
    <property type="entry name" value="DUF5808"/>
</dbReference>
<evidence type="ECO:0000313" key="2">
    <source>
        <dbReference type="Proteomes" id="UP000204221"/>
    </source>
</evidence>
<dbReference type="Proteomes" id="UP000204221">
    <property type="component" value="Chromosome"/>
</dbReference>
<dbReference type="OrthoDB" id="9808690at2"/>
<keyword evidence="2" id="KW-1185">Reference proteome</keyword>
<proteinExistence type="predicted"/>
<protein>
    <submittedName>
        <fullName evidence="1">Uncharacterized protein</fullName>
    </submittedName>
</protein>